<dbReference type="Proteomes" id="UP000829398">
    <property type="component" value="Chromosome 4"/>
</dbReference>
<sequence length="191" mass="22324">MIFSIMFWNCQGALSHDFQRTFKALVHNYKLMMVALLEPKISGKKADKFILRSGFDRSYRIEAVGFSSGIWLLWKEGLHVEIVVNHKQFIHLGRSNSYGLVSWIIVIYASPIRTARNMLWHKLDEVAQTIEGPWLLRGDFNAILHPFEKRGGSLCNNRTCHFFKDWFYRNQFCDIKFSGLSFTWGRGTLLK</sequence>
<keyword evidence="2" id="KW-1185">Reference proteome</keyword>
<comment type="caution">
    <text evidence="1">The sequence shown here is derived from an EMBL/GenBank/DDBJ whole genome shotgun (WGS) entry which is preliminary data.</text>
</comment>
<gene>
    <name evidence="1" type="ORF">KPL71_012054</name>
</gene>
<accession>A0ACB8L8E2</accession>
<proteinExistence type="predicted"/>
<organism evidence="1 2">
    <name type="scientific">Citrus sinensis</name>
    <name type="common">Sweet orange</name>
    <name type="synonym">Citrus aurantium var. sinensis</name>
    <dbReference type="NCBI Taxonomy" id="2711"/>
    <lineage>
        <taxon>Eukaryota</taxon>
        <taxon>Viridiplantae</taxon>
        <taxon>Streptophyta</taxon>
        <taxon>Embryophyta</taxon>
        <taxon>Tracheophyta</taxon>
        <taxon>Spermatophyta</taxon>
        <taxon>Magnoliopsida</taxon>
        <taxon>eudicotyledons</taxon>
        <taxon>Gunneridae</taxon>
        <taxon>Pentapetalae</taxon>
        <taxon>rosids</taxon>
        <taxon>malvids</taxon>
        <taxon>Sapindales</taxon>
        <taxon>Rutaceae</taxon>
        <taxon>Aurantioideae</taxon>
        <taxon>Citrus</taxon>
    </lineage>
</organism>
<name>A0ACB8L8E2_CITSI</name>
<protein>
    <submittedName>
        <fullName evidence="1">Uncharacterized protein</fullName>
    </submittedName>
</protein>
<evidence type="ECO:0000313" key="2">
    <source>
        <dbReference type="Proteomes" id="UP000829398"/>
    </source>
</evidence>
<evidence type="ECO:0000313" key="1">
    <source>
        <dbReference type="EMBL" id="KAH9769564.1"/>
    </source>
</evidence>
<reference evidence="2" key="1">
    <citation type="journal article" date="2023" name="Hortic. Res.">
        <title>A chromosome-level phased genome enabling allele-level studies in sweet orange: a case study on citrus Huanglongbing tolerance.</title>
        <authorList>
            <person name="Wu B."/>
            <person name="Yu Q."/>
            <person name="Deng Z."/>
            <person name="Duan Y."/>
            <person name="Luo F."/>
            <person name="Gmitter F. Jr."/>
        </authorList>
    </citation>
    <scope>NUCLEOTIDE SEQUENCE [LARGE SCALE GENOMIC DNA]</scope>
    <source>
        <strain evidence="2">cv. Valencia</strain>
    </source>
</reference>
<dbReference type="EMBL" id="CM039173">
    <property type="protein sequence ID" value="KAH9769564.1"/>
    <property type="molecule type" value="Genomic_DNA"/>
</dbReference>